<dbReference type="PANTHER" id="PTHR43520:SF5">
    <property type="entry name" value="CATION-TRANSPORTING P-TYPE ATPASE-RELATED"/>
    <property type="match status" value="1"/>
</dbReference>
<dbReference type="GO" id="GO:0005507">
    <property type="term" value="F:copper ion binding"/>
    <property type="evidence" value="ECO:0007669"/>
    <property type="project" value="TreeGrafter"/>
</dbReference>
<evidence type="ECO:0000256" key="1">
    <source>
        <dbReference type="ARBA" id="ARBA00004651"/>
    </source>
</evidence>
<keyword evidence="9 15" id="KW-0067">ATP-binding</keyword>
<dbReference type="FunFam" id="3.30.70.100:FF:000001">
    <property type="entry name" value="ATPase copper transporting beta"/>
    <property type="match status" value="1"/>
</dbReference>
<keyword evidence="16" id="KW-0732">Signal</keyword>
<keyword evidence="11" id="KW-1278">Translocase</keyword>
<reference evidence="18 19" key="1">
    <citation type="journal article" date="2011" name="EMBO J.">
        <title>Structural diversity of bacterial flagellar motors.</title>
        <authorList>
            <person name="Chen S."/>
            <person name="Beeby M."/>
            <person name="Murphy G.E."/>
            <person name="Leadbetter J.R."/>
            <person name="Hendrixson D.R."/>
            <person name="Briegel A."/>
            <person name="Li Z."/>
            <person name="Shi J."/>
            <person name="Tocheva E.I."/>
            <person name="Muller A."/>
            <person name="Dobro M.J."/>
            <person name="Jensen G.J."/>
        </authorList>
    </citation>
    <scope>NUCLEOTIDE SEQUENCE [LARGE SCALE GENOMIC DNA]</scope>
    <source>
        <strain evidence="18 19">ATCC 19624</strain>
    </source>
</reference>
<dbReference type="Gene3D" id="3.30.70.100">
    <property type="match status" value="1"/>
</dbReference>
<dbReference type="PROSITE" id="PS50846">
    <property type="entry name" value="HMA_2"/>
    <property type="match status" value="1"/>
</dbReference>
<name>F3KPD2_9BURK</name>
<dbReference type="GO" id="GO:0016887">
    <property type="term" value="F:ATP hydrolysis activity"/>
    <property type="evidence" value="ECO:0007669"/>
    <property type="project" value="InterPro"/>
</dbReference>
<feature type="transmembrane region" description="Helical" evidence="15">
    <location>
        <begin position="297"/>
        <end position="315"/>
    </location>
</feature>
<dbReference type="InterPro" id="IPR023299">
    <property type="entry name" value="ATPase_P-typ_cyto_dom_N"/>
</dbReference>
<dbReference type="NCBIfam" id="TIGR01512">
    <property type="entry name" value="ATPase-IB2_Cd"/>
    <property type="match status" value="1"/>
</dbReference>
<dbReference type="SUPFAM" id="SSF81665">
    <property type="entry name" value="Calcium ATPase, transmembrane domain M"/>
    <property type="match status" value="1"/>
</dbReference>
<dbReference type="InterPro" id="IPR059000">
    <property type="entry name" value="ATPase_P-type_domA"/>
</dbReference>
<dbReference type="Pfam" id="PF00702">
    <property type="entry name" value="Hydrolase"/>
    <property type="match status" value="1"/>
</dbReference>
<dbReference type="InterPro" id="IPR023214">
    <property type="entry name" value="HAD_sf"/>
</dbReference>
<evidence type="ECO:0000256" key="15">
    <source>
        <dbReference type="RuleBase" id="RU362081"/>
    </source>
</evidence>
<dbReference type="InterPro" id="IPR001757">
    <property type="entry name" value="P_typ_ATPase"/>
</dbReference>
<dbReference type="Pfam" id="PF00122">
    <property type="entry name" value="E1-E2_ATPase"/>
    <property type="match status" value="1"/>
</dbReference>
<evidence type="ECO:0000256" key="6">
    <source>
        <dbReference type="ARBA" id="ARBA00022692"/>
    </source>
</evidence>
<dbReference type="PROSITE" id="PS00154">
    <property type="entry name" value="ATPASE_E1_E2"/>
    <property type="match status" value="1"/>
</dbReference>
<dbReference type="InterPro" id="IPR018303">
    <property type="entry name" value="ATPase_P-typ_P_site"/>
</dbReference>
<feature type="chain" id="PRO_5003301946" evidence="16">
    <location>
        <begin position="22"/>
        <end position="854"/>
    </location>
</feature>
<keyword evidence="10" id="KW-0460">Magnesium</keyword>
<dbReference type="STRING" id="887062.HGR_01447"/>
<evidence type="ECO:0000256" key="7">
    <source>
        <dbReference type="ARBA" id="ARBA00022723"/>
    </source>
</evidence>
<dbReference type="Pfam" id="PF00403">
    <property type="entry name" value="HMA"/>
    <property type="match status" value="1"/>
</dbReference>
<dbReference type="Gene3D" id="2.70.150.10">
    <property type="entry name" value="Calcium-transporting ATPase, cytoplasmic transduction domain A"/>
    <property type="match status" value="1"/>
</dbReference>
<dbReference type="InterPro" id="IPR017969">
    <property type="entry name" value="Heavy-metal-associated_CS"/>
</dbReference>
<keyword evidence="19" id="KW-1185">Reference proteome</keyword>
<dbReference type="InterPro" id="IPR006121">
    <property type="entry name" value="HMA_dom"/>
</dbReference>
<comment type="caution">
    <text evidence="18">The sequence shown here is derived from an EMBL/GenBank/DDBJ whole genome shotgun (WGS) entry which is preliminary data.</text>
</comment>
<dbReference type="CDD" id="cd00371">
    <property type="entry name" value="HMA"/>
    <property type="match status" value="1"/>
</dbReference>
<feature type="domain" description="HMA" evidence="17">
    <location>
        <begin position="100"/>
        <end position="166"/>
    </location>
</feature>
<dbReference type="GO" id="GO:0005886">
    <property type="term" value="C:plasma membrane"/>
    <property type="evidence" value="ECO:0007669"/>
    <property type="project" value="UniProtKB-SubCell"/>
</dbReference>
<evidence type="ECO:0000256" key="5">
    <source>
        <dbReference type="ARBA" id="ARBA00022553"/>
    </source>
</evidence>
<feature type="transmembrane region" description="Helical" evidence="15">
    <location>
        <begin position="185"/>
        <end position="207"/>
    </location>
</feature>
<dbReference type="PANTHER" id="PTHR43520">
    <property type="entry name" value="ATP7, ISOFORM B"/>
    <property type="match status" value="1"/>
</dbReference>
<proteinExistence type="inferred from homology"/>
<feature type="transmembrane region" description="Helical" evidence="15">
    <location>
        <begin position="494"/>
        <end position="527"/>
    </location>
</feature>
<keyword evidence="6 15" id="KW-0812">Transmembrane</keyword>
<sequence length="854" mass="90387">MHQITFMPRPLRLPSMTSAFAAEASPAAACPLDAFNASHASAAADAPRIPASLESAEGANARTLVDDPQFWPAFGRVVSGVVSDQSGSPASPHGATAPLWESRLAIEGMYCAACALNVEDALRRLPGVESVSVSVGSQRAQLRWREGLARPSQWLEAVQDAGYRAVPAQDLFASERRRHESRGALWRWLVAGFCMMQVMMYAWPAYVAGPGDAAGGLTGEQEQLLRWASWVLTLPVMLFCCGPFFSAAWHDLTSGLRQGRLSARIGMDVPVALGMAITFVVSTLGTFEPQGVFGREVYFDSLTMFVCFLLTGRWLELRLRNRTAGALDALMNRLPESVLRQTPDALPPGGQARYERVALHRVRVGDVLRVLPGEAFPADGVLLEGLPRNGTQVDEALLTGESRPLKRGAGDAIIAGSHNLAAPVLMRVERLGQDTRYAQIVALMEQAEASRPRMAQLVDRLARPFLLIVLLAAAGAAAYWWQADATTGQGGPGHALMVAVAVLIVTCPCALTLATPAALLAAAGRLARQGVLVRRLSALEALASVDTVVFDKTGTLTSDALTLQAVRTREGLTRGQALAWSAALARQSLHPLSRALVKAAATVAGEPLQAQNVQELSGQGLTATVDGRPLRLGSPAHCGVPAQAVFGPHAMLADEQGWLATFEFGEQIRPDARTTINTLRARGLEVRVLSGDAPAPVARVAHELGLDPAQARGACAPDDKLEVLRQLQAQGRKVAVVGDGLNDGPALAGAQVSFAFGPSVPLTRARADFVVLGEHLSSVAEAQATARRTLRVVRQNIVWAVAYNAACIPLAIAGLLPAWAAGLGMAASSLLVVLNALRLTRPALIPPAPALEGV</sequence>
<dbReference type="eggNOG" id="COG2217">
    <property type="taxonomic scope" value="Bacteria"/>
</dbReference>
<comment type="subcellular location">
    <subcellularLocation>
        <location evidence="1">Cell membrane</location>
        <topology evidence="1">Multi-pass membrane protein</topology>
    </subcellularLocation>
</comment>
<dbReference type="Gene3D" id="3.40.1110.10">
    <property type="entry name" value="Calcium-transporting ATPase, cytoplasmic domain N"/>
    <property type="match status" value="1"/>
</dbReference>
<evidence type="ECO:0000256" key="2">
    <source>
        <dbReference type="ARBA" id="ARBA00006024"/>
    </source>
</evidence>
<dbReference type="Gene3D" id="3.40.50.1000">
    <property type="entry name" value="HAD superfamily/HAD-like"/>
    <property type="match status" value="1"/>
</dbReference>
<dbReference type="CDD" id="cd02079">
    <property type="entry name" value="P-type_ATPase_HM"/>
    <property type="match status" value="1"/>
</dbReference>
<dbReference type="InterPro" id="IPR023298">
    <property type="entry name" value="ATPase_P-typ_TM_dom_sf"/>
</dbReference>
<gene>
    <name evidence="18" type="ORF">HGR_01447</name>
</gene>
<dbReference type="SUPFAM" id="SSF56784">
    <property type="entry name" value="HAD-like"/>
    <property type="match status" value="1"/>
</dbReference>
<dbReference type="AlphaFoldDB" id="F3KPD2"/>
<evidence type="ECO:0000256" key="3">
    <source>
        <dbReference type="ARBA" id="ARBA00022448"/>
    </source>
</evidence>
<evidence type="ECO:0000313" key="19">
    <source>
        <dbReference type="Proteomes" id="UP000016368"/>
    </source>
</evidence>
<keyword evidence="3" id="KW-0813">Transport</keyword>
<dbReference type="NCBIfam" id="TIGR01525">
    <property type="entry name" value="ATPase-IB_hvy"/>
    <property type="match status" value="1"/>
</dbReference>
<evidence type="ECO:0000256" key="14">
    <source>
        <dbReference type="ARBA" id="ARBA00023136"/>
    </source>
</evidence>
<keyword evidence="13" id="KW-0406">Ion transport</keyword>
<dbReference type="Proteomes" id="UP000016368">
    <property type="component" value="Unassembled WGS sequence"/>
</dbReference>
<evidence type="ECO:0000256" key="16">
    <source>
        <dbReference type="SAM" id="SignalP"/>
    </source>
</evidence>
<keyword evidence="7 15" id="KW-0479">Metal-binding</keyword>
<dbReference type="InterPro" id="IPR027256">
    <property type="entry name" value="P-typ_ATPase_IB"/>
</dbReference>
<evidence type="ECO:0000256" key="9">
    <source>
        <dbReference type="ARBA" id="ARBA00022840"/>
    </source>
</evidence>
<evidence type="ECO:0000256" key="8">
    <source>
        <dbReference type="ARBA" id="ARBA00022741"/>
    </source>
</evidence>
<dbReference type="GO" id="GO:0055070">
    <property type="term" value="P:copper ion homeostasis"/>
    <property type="evidence" value="ECO:0007669"/>
    <property type="project" value="TreeGrafter"/>
</dbReference>
<dbReference type="Gene3D" id="1.20.1110.10">
    <property type="entry name" value="Calcium-transporting ATPase, transmembrane domain"/>
    <property type="match status" value="1"/>
</dbReference>
<dbReference type="NCBIfam" id="TIGR01494">
    <property type="entry name" value="ATPase_P-type"/>
    <property type="match status" value="1"/>
</dbReference>
<keyword evidence="14 15" id="KW-0472">Membrane</keyword>
<dbReference type="GO" id="GO:0005524">
    <property type="term" value="F:ATP binding"/>
    <property type="evidence" value="ECO:0007669"/>
    <property type="project" value="UniProtKB-UniRule"/>
</dbReference>
<evidence type="ECO:0000256" key="12">
    <source>
        <dbReference type="ARBA" id="ARBA00022989"/>
    </source>
</evidence>
<keyword evidence="12 15" id="KW-1133">Transmembrane helix</keyword>
<organism evidence="18 19">
    <name type="scientific">Hylemonella gracilis ATCC 19624</name>
    <dbReference type="NCBI Taxonomy" id="887062"/>
    <lineage>
        <taxon>Bacteria</taxon>
        <taxon>Pseudomonadati</taxon>
        <taxon>Pseudomonadota</taxon>
        <taxon>Betaproteobacteria</taxon>
        <taxon>Burkholderiales</taxon>
        <taxon>Comamonadaceae</taxon>
        <taxon>Hylemonella</taxon>
    </lineage>
</organism>
<dbReference type="EMBL" id="AEGR01000018">
    <property type="protein sequence ID" value="EGI78373.1"/>
    <property type="molecule type" value="Genomic_DNA"/>
</dbReference>
<dbReference type="SUPFAM" id="SSF55008">
    <property type="entry name" value="HMA, heavy metal-associated domain"/>
    <property type="match status" value="1"/>
</dbReference>
<feature type="transmembrane region" description="Helical" evidence="15">
    <location>
        <begin position="461"/>
        <end position="482"/>
    </location>
</feature>
<keyword evidence="8 15" id="KW-0547">Nucleotide-binding</keyword>
<dbReference type="PROSITE" id="PS01047">
    <property type="entry name" value="HMA_1"/>
    <property type="match status" value="1"/>
</dbReference>
<comment type="similarity">
    <text evidence="2 15">Belongs to the cation transport ATPase (P-type) (TC 3.A.3) family. Type IB subfamily.</text>
</comment>
<evidence type="ECO:0000256" key="10">
    <source>
        <dbReference type="ARBA" id="ARBA00022842"/>
    </source>
</evidence>
<evidence type="ECO:0000256" key="13">
    <source>
        <dbReference type="ARBA" id="ARBA00023065"/>
    </source>
</evidence>
<dbReference type="SUPFAM" id="SSF81653">
    <property type="entry name" value="Calcium ATPase, transduction domain A"/>
    <property type="match status" value="1"/>
</dbReference>
<dbReference type="GO" id="GO:0043682">
    <property type="term" value="F:P-type divalent copper transporter activity"/>
    <property type="evidence" value="ECO:0007669"/>
    <property type="project" value="TreeGrafter"/>
</dbReference>
<dbReference type="InterPro" id="IPR008250">
    <property type="entry name" value="ATPase_P-typ_transduc_dom_A_sf"/>
</dbReference>
<keyword evidence="4 15" id="KW-1003">Cell membrane</keyword>
<evidence type="ECO:0000313" key="18">
    <source>
        <dbReference type="EMBL" id="EGI78373.1"/>
    </source>
</evidence>
<protein>
    <submittedName>
        <fullName evidence="18">Heavy metal translocating P-type ATPase</fullName>
    </submittedName>
</protein>
<evidence type="ECO:0000259" key="17">
    <source>
        <dbReference type="PROSITE" id="PS50846"/>
    </source>
</evidence>
<feature type="transmembrane region" description="Helical" evidence="15">
    <location>
        <begin position="227"/>
        <end position="249"/>
    </location>
</feature>
<accession>F3KPD2</accession>
<evidence type="ECO:0000256" key="11">
    <source>
        <dbReference type="ARBA" id="ARBA00022967"/>
    </source>
</evidence>
<dbReference type="InterPro" id="IPR036163">
    <property type="entry name" value="HMA_dom_sf"/>
</dbReference>
<dbReference type="PRINTS" id="PR00119">
    <property type="entry name" value="CATATPASE"/>
</dbReference>
<feature type="signal peptide" evidence="16">
    <location>
        <begin position="1"/>
        <end position="21"/>
    </location>
</feature>
<keyword evidence="5" id="KW-0597">Phosphoprotein</keyword>
<feature type="transmembrane region" description="Helical" evidence="15">
    <location>
        <begin position="261"/>
        <end position="285"/>
    </location>
</feature>
<dbReference type="InterPro" id="IPR036412">
    <property type="entry name" value="HAD-like_sf"/>
</dbReference>
<feature type="transmembrane region" description="Helical" evidence="15">
    <location>
        <begin position="797"/>
        <end position="813"/>
    </location>
</feature>
<evidence type="ECO:0000256" key="4">
    <source>
        <dbReference type="ARBA" id="ARBA00022475"/>
    </source>
</evidence>